<dbReference type="PANTHER" id="PTHR36986:SF1">
    <property type="entry name" value="UPF0643 PROTEIN PB2B2.08"/>
    <property type="match status" value="1"/>
</dbReference>
<sequence>MQGILISGAYPSIDGNGHLTSKIIESQEEDLPKCCPFHADTTPESQHQNNSVGYNNLKYSIPTQEDESLRAALKSFRPTHKNFRTHDYSKSFNWSEISKIYQQKLGQFAHLPHNKPDLVWFAVAFRSRRRKDCDNLDLFMADKNAYEEAFYATNKSLLMYWYSDVDEENYCLATCVWTSADIARSVNSLPHHKEAARLSAGAYVHYNVEKWRIQWSPQDQEFSVSLW</sequence>
<accession>A0A9W8G587</accession>
<comment type="caution">
    <text evidence="1">The sequence shown here is derived from an EMBL/GenBank/DDBJ whole genome shotgun (WGS) entry which is preliminary data.</text>
</comment>
<evidence type="ECO:0000313" key="2">
    <source>
        <dbReference type="Proteomes" id="UP001151518"/>
    </source>
</evidence>
<proteinExistence type="predicted"/>
<dbReference type="AlphaFoldDB" id="A0A9W8G587"/>
<evidence type="ECO:0000313" key="1">
    <source>
        <dbReference type="EMBL" id="KAJ2674803.1"/>
    </source>
</evidence>
<dbReference type="EMBL" id="JANBTW010000053">
    <property type="protein sequence ID" value="KAJ2674803.1"/>
    <property type="molecule type" value="Genomic_DNA"/>
</dbReference>
<dbReference type="OrthoDB" id="2140489at2759"/>
<dbReference type="Proteomes" id="UP001151518">
    <property type="component" value="Unassembled WGS sequence"/>
</dbReference>
<gene>
    <name evidence="1" type="ORF">GGI25_004190</name>
</gene>
<name>A0A9W8G587_9FUNG</name>
<dbReference type="PANTHER" id="PTHR36986">
    <property type="entry name" value="UPF0643 PROTEIN PB2B2.08"/>
    <property type="match status" value="1"/>
</dbReference>
<organism evidence="1 2">
    <name type="scientific">Coemansia spiralis</name>
    <dbReference type="NCBI Taxonomy" id="417178"/>
    <lineage>
        <taxon>Eukaryota</taxon>
        <taxon>Fungi</taxon>
        <taxon>Fungi incertae sedis</taxon>
        <taxon>Zoopagomycota</taxon>
        <taxon>Kickxellomycotina</taxon>
        <taxon>Kickxellomycetes</taxon>
        <taxon>Kickxellales</taxon>
        <taxon>Kickxellaceae</taxon>
        <taxon>Coemansia</taxon>
    </lineage>
</organism>
<reference evidence="1" key="1">
    <citation type="submission" date="2022-07" db="EMBL/GenBank/DDBJ databases">
        <title>Phylogenomic reconstructions and comparative analyses of Kickxellomycotina fungi.</title>
        <authorList>
            <person name="Reynolds N.K."/>
            <person name="Stajich J.E."/>
            <person name="Barry K."/>
            <person name="Grigoriev I.V."/>
            <person name="Crous P."/>
            <person name="Smith M.E."/>
        </authorList>
    </citation>
    <scope>NUCLEOTIDE SEQUENCE</scope>
    <source>
        <strain evidence="1">NRRL 3115</strain>
    </source>
</reference>
<protein>
    <submittedName>
        <fullName evidence="1">Uncharacterized protein</fullName>
    </submittedName>
</protein>